<sequence length="665" mass="72716">MKLSVKIAIYVGTLIVVIALGLGILTSFFSSEALYNKVESNLVQLGNEESKYIDFKIVSKIQILQEVANQSEVTGMEWDKQKNALKDTVERLGYLDLAVVLPSGDASYIVSGDKSNLGDRDYVKKALSGEGCVSNVLISKVTGEAVLMYAVPIYNGSKVVGALVGRTDGNSLNTFTDEIKYGKHDMAFILGKDSTFYSYPEKDFVLKQVNIFKAAESDSSFSNLAGQLKKVGLEKQAAIEYSFKGTKYIAELTPIKSTGWILCTAVERQEVTDSVNNLVIAIIVASLIFVIIGIVSSTLLSVSISRPVVTVSKKLNDLANYDFEGKDEVLVKYSGRKDEIGQINKSLLTMEDNLLSLIRRISDISNRVADSSGEVNQATRSIVQVSEQASVSINEIARGAYEQAKDTEQGSSNMHNLSEFIINDNKNRELLSETAVNADKLKEEGLSTVNLLMEKTKITNTATNEIQKVIAETQESSQKIQIASQMIEKITQQTNLLALNASIEAARAGEAGRGFAVVAEEIGKLAEQSTSFTQQINNVIKELTQKIEFTVRTISEVDRTIMAQTEMVGETKEKFDGIAEAISKMRSVIDDLSASGNEMESKKDEMVQILGNLSAISQENAAATQETLATVESQTSSISRIADISSELAELAREIKENINRFKFN</sequence>
<evidence type="ECO:0000313" key="11">
    <source>
        <dbReference type="EMBL" id="OPX41970.1"/>
    </source>
</evidence>
<feature type="transmembrane region" description="Helical" evidence="9">
    <location>
        <begin position="7"/>
        <end position="29"/>
    </location>
</feature>
<proteinExistence type="predicted"/>
<keyword evidence="5 9" id="KW-1133">Transmembrane helix</keyword>
<dbReference type="PANTHER" id="PTHR32089:SF112">
    <property type="entry name" value="LYSOZYME-LIKE PROTEIN-RELATED"/>
    <property type="match status" value="1"/>
</dbReference>
<dbReference type="InterPro" id="IPR033479">
    <property type="entry name" value="dCache_1"/>
</dbReference>
<dbReference type="PROSITE" id="PS50111">
    <property type="entry name" value="CHEMOTAXIS_TRANSDUC_2"/>
    <property type="match status" value="1"/>
</dbReference>
<keyword evidence="7 8" id="KW-0807">Transducer</keyword>
<dbReference type="STRING" id="48256.CLHUN_41410"/>
<accession>A0A1V4SDN5</accession>
<evidence type="ECO:0000256" key="9">
    <source>
        <dbReference type="SAM" id="Phobius"/>
    </source>
</evidence>
<name>A0A1V4SDN5_RUMHU</name>
<dbReference type="AlphaFoldDB" id="A0A1V4SDN5"/>
<dbReference type="InterPro" id="IPR004089">
    <property type="entry name" value="MCPsignal_dom"/>
</dbReference>
<keyword evidence="6 9" id="KW-0472">Membrane</keyword>
<keyword evidence="3" id="KW-0145">Chemotaxis</keyword>
<dbReference type="SUPFAM" id="SSF103190">
    <property type="entry name" value="Sensory domain-like"/>
    <property type="match status" value="1"/>
</dbReference>
<dbReference type="SUPFAM" id="SSF58104">
    <property type="entry name" value="Methyl-accepting chemotaxis protein (MCP) signaling domain"/>
    <property type="match status" value="1"/>
</dbReference>
<comment type="caution">
    <text evidence="11">The sequence shown here is derived from an EMBL/GenBank/DDBJ whole genome shotgun (WGS) entry which is preliminary data.</text>
</comment>
<comment type="subcellular location">
    <subcellularLocation>
        <location evidence="1">Cell membrane</location>
        <topology evidence="1">Multi-pass membrane protein</topology>
    </subcellularLocation>
</comment>
<feature type="transmembrane region" description="Helical" evidence="9">
    <location>
        <begin position="278"/>
        <end position="304"/>
    </location>
</feature>
<protein>
    <submittedName>
        <fullName evidence="11">Methyl-accepting chemotaxis protein McpA</fullName>
    </submittedName>
</protein>
<evidence type="ECO:0000256" key="3">
    <source>
        <dbReference type="ARBA" id="ARBA00022500"/>
    </source>
</evidence>
<dbReference type="OrthoDB" id="597657at2"/>
<reference evidence="11 12" key="1">
    <citation type="submission" date="2017-03" db="EMBL/GenBank/DDBJ databases">
        <title>Genome sequence of Clostridium hungatei DSM 14427.</title>
        <authorList>
            <person name="Poehlein A."/>
            <person name="Daniel R."/>
        </authorList>
    </citation>
    <scope>NUCLEOTIDE SEQUENCE [LARGE SCALE GENOMIC DNA]</scope>
    <source>
        <strain evidence="11 12">DSM 14427</strain>
    </source>
</reference>
<dbReference type="EMBL" id="MZGX01000038">
    <property type="protein sequence ID" value="OPX41970.1"/>
    <property type="molecule type" value="Genomic_DNA"/>
</dbReference>
<dbReference type="Gene3D" id="1.10.287.950">
    <property type="entry name" value="Methyl-accepting chemotaxis protein"/>
    <property type="match status" value="1"/>
</dbReference>
<dbReference type="Gene3D" id="3.30.450.20">
    <property type="entry name" value="PAS domain"/>
    <property type="match status" value="1"/>
</dbReference>
<gene>
    <name evidence="11" type="primary">mcpA_4</name>
    <name evidence="11" type="ORF">CLHUN_41410</name>
</gene>
<evidence type="ECO:0000256" key="1">
    <source>
        <dbReference type="ARBA" id="ARBA00004651"/>
    </source>
</evidence>
<dbReference type="GO" id="GO:0006935">
    <property type="term" value="P:chemotaxis"/>
    <property type="evidence" value="ECO:0007669"/>
    <property type="project" value="UniProtKB-KW"/>
</dbReference>
<dbReference type="PANTHER" id="PTHR32089">
    <property type="entry name" value="METHYL-ACCEPTING CHEMOTAXIS PROTEIN MCPB"/>
    <property type="match status" value="1"/>
</dbReference>
<dbReference type="SMART" id="SM00283">
    <property type="entry name" value="MA"/>
    <property type="match status" value="1"/>
</dbReference>
<keyword evidence="2" id="KW-1003">Cell membrane</keyword>
<evidence type="ECO:0000256" key="2">
    <source>
        <dbReference type="ARBA" id="ARBA00022475"/>
    </source>
</evidence>
<feature type="domain" description="Methyl-accepting transducer" evidence="10">
    <location>
        <begin position="378"/>
        <end position="635"/>
    </location>
</feature>
<dbReference type="CDD" id="cd12914">
    <property type="entry name" value="PDC1_DGC_like"/>
    <property type="match status" value="1"/>
</dbReference>
<dbReference type="InterPro" id="IPR029151">
    <property type="entry name" value="Sensor-like_sf"/>
</dbReference>
<dbReference type="Proteomes" id="UP000191554">
    <property type="component" value="Unassembled WGS sequence"/>
</dbReference>
<evidence type="ECO:0000256" key="4">
    <source>
        <dbReference type="ARBA" id="ARBA00022692"/>
    </source>
</evidence>
<dbReference type="GO" id="GO:0005886">
    <property type="term" value="C:plasma membrane"/>
    <property type="evidence" value="ECO:0007669"/>
    <property type="project" value="UniProtKB-SubCell"/>
</dbReference>
<evidence type="ECO:0000256" key="6">
    <source>
        <dbReference type="ARBA" id="ARBA00023136"/>
    </source>
</evidence>
<evidence type="ECO:0000256" key="5">
    <source>
        <dbReference type="ARBA" id="ARBA00022989"/>
    </source>
</evidence>
<dbReference type="GO" id="GO:0007165">
    <property type="term" value="P:signal transduction"/>
    <property type="evidence" value="ECO:0007669"/>
    <property type="project" value="UniProtKB-KW"/>
</dbReference>
<evidence type="ECO:0000256" key="7">
    <source>
        <dbReference type="ARBA" id="ARBA00023224"/>
    </source>
</evidence>
<keyword evidence="4 9" id="KW-0812">Transmembrane</keyword>
<dbReference type="Pfam" id="PF02743">
    <property type="entry name" value="dCache_1"/>
    <property type="match status" value="1"/>
</dbReference>
<dbReference type="Pfam" id="PF00015">
    <property type="entry name" value="MCPsignal"/>
    <property type="match status" value="1"/>
</dbReference>
<organism evidence="11 12">
    <name type="scientific">Ruminiclostridium hungatei</name>
    <name type="common">Clostridium hungatei</name>
    <dbReference type="NCBI Taxonomy" id="48256"/>
    <lineage>
        <taxon>Bacteria</taxon>
        <taxon>Bacillati</taxon>
        <taxon>Bacillota</taxon>
        <taxon>Clostridia</taxon>
        <taxon>Eubacteriales</taxon>
        <taxon>Oscillospiraceae</taxon>
        <taxon>Ruminiclostridium</taxon>
    </lineage>
</organism>
<dbReference type="RefSeq" id="WP_080066592.1">
    <property type="nucleotide sequence ID" value="NZ_MZGX01000038.1"/>
</dbReference>
<keyword evidence="12" id="KW-1185">Reference proteome</keyword>
<evidence type="ECO:0000313" key="12">
    <source>
        <dbReference type="Proteomes" id="UP000191554"/>
    </source>
</evidence>
<evidence type="ECO:0000259" key="10">
    <source>
        <dbReference type="PROSITE" id="PS50111"/>
    </source>
</evidence>
<evidence type="ECO:0000256" key="8">
    <source>
        <dbReference type="PROSITE-ProRule" id="PRU00284"/>
    </source>
</evidence>
<dbReference type="CDD" id="cd12912">
    <property type="entry name" value="PDC2_MCP_like"/>
    <property type="match status" value="1"/>
</dbReference>